<dbReference type="GO" id="GO:0008270">
    <property type="term" value="F:zinc ion binding"/>
    <property type="evidence" value="ECO:0007669"/>
    <property type="project" value="UniProtKB-KW"/>
</dbReference>
<evidence type="ECO:0000256" key="8">
    <source>
        <dbReference type="ARBA" id="ARBA00022833"/>
    </source>
</evidence>
<dbReference type="InterPro" id="IPR027417">
    <property type="entry name" value="P-loop_NTPase"/>
</dbReference>
<organism evidence="18 19">
    <name type="scientific">Salix dunnii</name>
    <dbReference type="NCBI Taxonomy" id="1413687"/>
    <lineage>
        <taxon>Eukaryota</taxon>
        <taxon>Viridiplantae</taxon>
        <taxon>Streptophyta</taxon>
        <taxon>Embryophyta</taxon>
        <taxon>Tracheophyta</taxon>
        <taxon>Spermatophyta</taxon>
        <taxon>Magnoliopsida</taxon>
        <taxon>eudicotyledons</taxon>
        <taxon>Gunneridae</taxon>
        <taxon>Pentapetalae</taxon>
        <taxon>rosids</taxon>
        <taxon>fabids</taxon>
        <taxon>Malpighiales</taxon>
        <taxon>Salicaceae</taxon>
        <taxon>Saliceae</taxon>
        <taxon>Salix</taxon>
    </lineage>
</organism>
<dbReference type="AlphaFoldDB" id="A0A835JF20"/>
<dbReference type="EC" id="3.6.4.13" evidence="2"/>
<keyword evidence="10" id="KW-0694">RNA-binding</keyword>
<feature type="short sequence motif" description="Q motif" evidence="13">
    <location>
        <begin position="346"/>
        <end position="374"/>
    </location>
</feature>
<dbReference type="InterPro" id="IPR014014">
    <property type="entry name" value="RNA_helicase_DEAD_Q_motif"/>
</dbReference>
<dbReference type="InterPro" id="IPR014001">
    <property type="entry name" value="Helicase_ATP-bd"/>
</dbReference>
<feature type="region of interest" description="Disordered" evidence="14">
    <location>
        <begin position="208"/>
        <end position="247"/>
    </location>
</feature>
<proteinExistence type="inferred from homology"/>
<evidence type="ECO:0000256" key="13">
    <source>
        <dbReference type="PROSITE-ProRule" id="PRU00552"/>
    </source>
</evidence>
<accession>A0A835JF20</accession>
<evidence type="ECO:0000313" key="18">
    <source>
        <dbReference type="EMBL" id="KAF9669420.1"/>
    </source>
</evidence>
<dbReference type="FunFam" id="3.30.60.220:FF:000002">
    <property type="entry name" value="DEAD-box ATP-dependent RNA helicase 41"/>
    <property type="match status" value="1"/>
</dbReference>
<evidence type="ECO:0000256" key="7">
    <source>
        <dbReference type="ARBA" id="ARBA00022806"/>
    </source>
</evidence>
<dbReference type="InterPro" id="IPR008480">
    <property type="entry name" value="DUF761_pln"/>
</dbReference>
<evidence type="ECO:0000259" key="15">
    <source>
        <dbReference type="PROSITE" id="PS51192"/>
    </source>
</evidence>
<feature type="domain" description="Helicase ATP-binding" evidence="15">
    <location>
        <begin position="377"/>
        <end position="553"/>
    </location>
</feature>
<dbReference type="GO" id="GO:0005524">
    <property type="term" value="F:ATP binding"/>
    <property type="evidence" value="ECO:0007669"/>
    <property type="project" value="UniProtKB-KW"/>
</dbReference>
<dbReference type="PANTHER" id="PTHR47958">
    <property type="entry name" value="ATP-DEPENDENT RNA HELICASE DBP3"/>
    <property type="match status" value="1"/>
</dbReference>
<evidence type="ECO:0000256" key="4">
    <source>
        <dbReference type="ARBA" id="ARBA00022741"/>
    </source>
</evidence>
<name>A0A835JF20_9ROSI</name>
<reference evidence="18 19" key="1">
    <citation type="submission" date="2020-10" db="EMBL/GenBank/DDBJ databases">
        <title>Plant Genome Project.</title>
        <authorList>
            <person name="Zhang R.-G."/>
        </authorList>
    </citation>
    <scope>NUCLEOTIDE SEQUENCE [LARGE SCALE GENOMIC DNA]</scope>
    <source>
        <strain evidence="18">FAFU-HL-1</strain>
        <tissue evidence="18">Leaf</tissue>
    </source>
</reference>
<comment type="caution">
    <text evidence="18">The sequence shown here is derived from an EMBL/GenBank/DDBJ whole genome shotgun (WGS) entry which is preliminary data.</text>
</comment>
<keyword evidence="5" id="KW-0863">Zinc-finger</keyword>
<comment type="similarity">
    <text evidence="1">Belongs to the DEAD box helicase family. DDX59 subfamily.</text>
</comment>
<keyword evidence="4" id="KW-0547">Nucleotide-binding</keyword>
<evidence type="ECO:0000256" key="5">
    <source>
        <dbReference type="ARBA" id="ARBA00022771"/>
    </source>
</evidence>
<sequence length="746" mass="82866">MKNKASVYLKRLVSLVTSMVKSKTLALKSKTNALRTRLIIFSLLGNKKIMMSSLTQKLQSLMGKHEKDEEEALELEYSDQNKALVLCNRFNSMSPLINRTRTELMESVVAEDDQDNITGYGCGYEEAGEDEEKYPDLTHSLFESEDAEFEDSGVSVIDMVKNSKQEGETFSLEDEIDHVADLFIKRFHRQMWLQKQLSIKRSQEMLKREEDVNRENQGRTSMNAPLVDELTASEAAGDDVKKTSRDQREALPGEPICVVCGRYGEYICDQTDSDICSLECKQTLLGKAGDTNLPAGLPLPKRLAGTDECFYVRDSESLPLTSDQTELLRRKLEIRVKGASVPDPILSFSSCNLPEKLLHNIQTLGYDMPTPIQMQGIAAALTGKSLLASADTGSGKTASFLVPVVSRCATFRHGNLSKSKKPLAMVLTPTRELCIQIEDQAKLLGKGLPFKTALVIGGDAMARQLYRIQQGVELIVGTPGRLIDLLAKHDIELDDIMILVLDEVDCMLQKGFRDQVMQIFMALSQPQVLMYSATTSQEVEKMASAMAKDLIFVSIGQPNRPSKAVKQLAIWVESKQKKQKLFDILMSKQHFLPPAIVYVGSRIGADLLTNAITVTTGLKALSIHGEKSMKERREIMKSFLVGEVPLVVATGVLGRGVDLLGVRQVIVFDMPNSIKEYVHQIGRASRMGEDGTSFVFVNEENKNLFPDLVEVLKSSGAVIPRELVNSRYATRSFPTGKGQRKRKHGS</sequence>
<keyword evidence="8" id="KW-0862">Zinc</keyword>
<keyword evidence="7" id="KW-0347">Helicase</keyword>
<dbReference type="CDD" id="cd23022">
    <property type="entry name" value="zf-HIT_DDX59"/>
    <property type="match status" value="1"/>
</dbReference>
<dbReference type="GO" id="GO:0003723">
    <property type="term" value="F:RNA binding"/>
    <property type="evidence" value="ECO:0007669"/>
    <property type="project" value="UniProtKB-KW"/>
</dbReference>
<evidence type="ECO:0000256" key="10">
    <source>
        <dbReference type="ARBA" id="ARBA00022884"/>
    </source>
</evidence>
<keyword evidence="6" id="KW-0378">Hydrolase</keyword>
<dbReference type="InterPro" id="IPR007529">
    <property type="entry name" value="Znf_HIT"/>
</dbReference>
<dbReference type="Pfam" id="PF00270">
    <property type="entry name" value="DEAD"/>
    <property type="match status" value="1"/>
</dbReference>
<evidence type="ECO:0000256" key="6">
    <source>
        <dbReference type="ARBA" id="ARBA00022801"/>
    </source>
</evidence>
<dbReference type="Pfam" id="PF00271">
    <property type="entry name" value="Helicase_C"/>
    <property type="match status" value="1"/>
</dbReference>
<evidence type="ECO:0000256" key="3">
    <source>
        <dbReference type="ARBA" id="ARBA00022723"/>
    </source>
</evidence>
<dbReference type="Proteomes" id="UP000657918">
    <property type="component" value="Unassembled WGS sequence"/>
</dbReference>
<feature type="compositionally biased region" description="Basic and acidic residues" evidence="14">
    <location>
        <begin position="208"/>
        <end position="217"/>
    </location>
</feature>
<evidence type="ECO:0000256" key="14">
    <source>
        <dbReference type="SAM" id="MobiDB-lite"/>
    </source>
</evidence>
<dbReference type="Pfam" id="PF04438">
    <property type="entry name" value="zf-HIT"/>
    <property type="match status" value="1"/>
</dbReference>
<dbReference type="InterPro" id="IPR001650">
    <property type="entry name" value="Helicase_C-like"/>
</dbReference>
<feature type="domain" description="DEAD-box RNA helicase Q" evidence="17">
    <location>
        <begin position="346"/>
        <end position="374"/>
    </location>
</feature>
<gene>
    <name evidence="18" type="ORF">SADUNF_Sadunf14G0105800</name>
</gene>
<dbReference type="GO" id="GO:0016787">
    <property type="term" value="F:hydrolase activity"/>
    <property type="evidence" value="ECO:0007669"/>
    <property type="project" value="UniProtKB-KW"/>
</dbReference>
<dbReference type="SUPFAM" id="SSF52540">
    <property type="entry name" value="P-loop containing nucleoside triphosphate hydrolases"/>
    <property type="match status" value="2"/>
</dbReference>
<dbReference type="PROSITE" id="PS51194">
    <property type="entry name" value="HELICASE_CTER"/>
    <property type="match status" value="1"/>
</dbReference>
<dbReference type="SMART" id="SM00490">
    <property type="entry name" value="HELICc"/>
    <property type="match status" value="1"/>
</dbReference>
<dbReference type="EMBL" id="JADGMS010000014">
    <property type="protein sequence ID" value="KAF9669420.1"/>
    <property type="molecule type" value="Genomic_DNA"/>
</dbReference>
<dbReference type="Gene3D" id="3.40.50.300">
    <property type="entry name" value="P-loop containing nucleotide triphosphate hydrolases"/>
    <property type="match status" value="2"/>
</dbReference>
<dbReference type="PROSITE" id="PS51195">
    <property type="entry name" value="Q_MOTIF"/>
    <property type="match status" value="1"/>
</dbReference>
<evidence type="ECO:0000256" key="9">
    <source>
        <dbReference type="ARBA" id="ARBA00022840"/>
    </source>
</evidence>
<evidence type="ECO:0000313" key="19">
    <source>
        <dbReference type="Proteomes" id="UP000657918"/>
    </source>
</evidence>
<keyword evidence="19" id="KW-1185">Reference proteome</keyword>
<feature type="compositionally biased region" description="Basic and acidic residues" evidence="14">
    <location>
        <begin position="238"/>
        <end position="247"/>
    </location>
</feature>
<dbReference type="GO" id="GO:0003724">
    <property type="term" value="F:RNA helicase activity"/>
    <property type="evidence" value="ECO:0007669"/>
    <property type="project" value="UniProtKB-EC"/>
</dbReference>
<dbReference type="Pfam" id="PF05553">
    <property type="entry name" value="DUF761"/>
    <property type="match status" value="1"/>
</dbReference>
<dbReference type="SMART" id="SM00487">
    <property type="entry name" value="DEXDc"/>
    <property type="match status" value="1"/>
</dbReference>
<evidence type="ECO:0000259" key="16">
    <source>
        <dbReference type="PROSITE" id="PS51194"/>
    </source>
</evidence>
<dbReference type="PROSITE" id="PS51192">
    <property type="entry name" value="HELICASE_ATP_BIND_1"/>
    <property type="match status" value="1"/>
</dbReference>
<evidence type="ECO:0000256" key="12">
    <source>
        <dbReference type="ARBA" id="ARBA00068841"/>
    </source>
</evidence>
<protein>
    <recommendedName>
        <fullName evidence="12">DEAD-box ATP-dependent RNA helicase 41</fullName>
        <ecNumber evidence="2">3.6.4.13</ecNumber>
    </recommendedName>
</protein>
<evidence type="ECO:0000256" key="1">
    <source>
        <dbReference type="ARBA" id="ARBA00009718"/>
    </source>
</evidence>
<dbReference type="CDD" id="cd18787">
    <property type="entry name" value="SF2_C_DEAD"/>
    <property type="match status" value="1"/>
</dbReference>
<evidence type="ECO:0000256" key="2">
    <source>
        <dbReference type="ARBA" id="ARBA00012552"/>
    </source>
</evidence>
<dbReference type="Gene3D" id="3.30.60.220">
    <property type="match status" value="1"/>
</dbReference>
<evidence type="ECO:0000256" key="11">
    <source>
        <dbReference type="ARBA" id="ARBA00047984"/>
    </source>
</evidence>
<dbReference type="OrthoDB" id="360161at2759"/>
<comment type="catalytic activity">
    <reaction evidence="11">
        <text>ATP + H2O = ADP + phosphate + H(+)</text>
        <dbReference type="Rhea" id="RHEA:13065"/>
        <dbReference type="ChEBI" id="CHEBI:15377"/>
        <dbReference type="ChEBI" id="CHEBI:15378"/>
        <dbReference type="ChEBI" id="CHEBI:30616"/>
        <dbReference type="ChEBI" id="CHEBI:43474"/>
        <dbReference type="ChEBI" id="CHEBI:456216"/>
        <dbReference type="EC" id="3.6.4.13"/>
    </reaction>
</comment>
<feature type="domain" description="Helicase C-terminal" evidence="16">
    <location>
        <begin position="564"/>
        <end position="727"/>
    </location>
</feature>
<dbReference type="InterPro" id="IPR011545">
    <property type="entry name" value="DEAD/DEAH_box_helicase_dom"/>
</dbReference>
<evidence type="ECO:0000259" key="17">
    <source>
        <dbReference type="PROSITE" id="PS51195"/>
    </source>
</evidence>
<keyword evidence="3" id="KW-0479">Metal-binding</keyword>
<keyword evidence="9" id="KW-0067">ATP-binding</keyword>